<dbReference type="PANTHER" id="PTHR46656">
    <property type="entry name" value="PUTATIVE-RELATED"/>
    <property type="match status" value="1"/>
</dbReference>
<feature type="domain" description="Glycosyl transferase family 1" evidence="2">
    <location>
        <begin position="271"/>
        <end position="382"/>
    </location>
</feature>
<name>A0A3B0CIU0_9BACL</name>
<keyword evidence="4" id="KW-1185">Reference proteome</keyword>
<reference evidence="3 4" key="1">
    <citation type="journal article" date="2007" name="Int. J. Syst. Evol. Microbiol.">
        <title>Paenibacillus ginsengarvi sp. nov., isolated from soil from ginseng cultivation.</title>
        <authorList>
            <person name="Yoon M.H."/>
            <person name="Ten L.N."/>
            <person name="Im W.T."/>
        </authorList>
    </citation>
    <scope>NUCLEOTIDE SEQUENCE [LARGE SCALE GENOMIC DNA]</scope>
    <source>
        <strain evidence="3 4">KCTC 13059</strain>
    </source>
</reference>
<evidence type="ECO:0000256" key="1">
    <source>
        <dbReference type="SAM" id="MobiDB-lite"/>
    </source>
</evidence>
<evidence type="ECO:0000259" key="2">
    <source>
        <dbReference type="Pfam" id="PF00534"/>
    </source>
</evidence>
<dbReference type="EMBL" id="RBAH01000005">
    <property type="protein sequence ID" value="RKN85303.1"/>
    <property type="molecule type" value="Genomic_DNA"/>
</dbReference>
<sequence>MRSTEGRRKGSRAASAIKRRKRKPPQRGRKARLKKRRAIARHGGKRWKKRRWRLLRGKKRFRRGRLRARRNRRRKEEASAPAAHVAEFEQIVPEEKSEPGYDKGINLVGFIRAEMGIGESSRLAARAIQAADIPFGIMNFPVTSIRMEDFTWRHKEMGEPQFKVNIIHTNADTLRSVHHHFGPPLFDKRFNIGYWHWELPDFPDEFCDGFHFVSEVWVPSNFVAESIAKKSPVPVIRIPHGVEVIPPGDVNRATFGLPENRFLFFSMYDTHSYQRRKNPQGAIIAFKQAFAPEDTSVGLVIKLNHSHANPSDLDEIRKLVSGYSNIYIIDRIMSRSEVDGLLNCTDCFVSLHRAEGFGLGLAEAMYLGKPVIGTYWSGNTDFMNATNSCIVDFSMSRVGKDWGPYKAYQSWAEPDLGHAAHHMREIAYNESYRHSIAFNGRQHIQTYFSPHVVGEMVKGRLSELGLL</sequence>
<dbReference type="InterPro" id="IPR001296">
    <property type="entry name" value="Glyco_trans_1"/>
</dbReference>
<dbReference type="Gene3D" id="3.40.50.2000">
    <property type="entry name" value="Glycogen Phosphorylase B"/>
    <property type="match status" value="1"/>
</dbReference>
<dbReference type="SUPFAM" id="SSF53756">
    <property type="entry name" value="UDP-Glycosyltransferase/glycogen phosphorylase"/>
    <property type="match status" value="1"/>
</dbReference>
<evidence type="ECO:0000313" key="3">
    <source>
        <dbReference type="EMBL" id="RKN85303.1"/>
    </source>
</evidence>
<proteinExistence type="predicted"/>
<evidence type="ECO:0000313" key="4">
    <source>
        <dbReference type="Proteomes" id="UP000282311"/>
    </source>
</evidence>
<dbReference type="RefSeq" id="WP_120746955.1">
    <property type="nucleotide sequence ID" value="NZ_RBAH01000005.1"/>
</dbReference>
<feature type="compositionally biased region" description="Basic residues" evidence="1">
    <location>
        <begin position="17"/>
        <end position="48"/>
    </location>
</feature>
<comment type="caution">
    <text evidence="3">The sequence shown here is derived from an EMBL/GenBank/DDBJ whole genome shotgun (WGS) entry which is preliminary data.</text>
</comment>
<dbReference type="GO" id="GO:0016757">
    <property type="term" value="F:glycosyltransferase activity"/>
    <property type="evidence" value="ECO:0007669"/>
    <property type="project" value="InterPro"/>
</dbReference>
<dbReference type="Pfam" id="PF00534">
    <property type="entry name" value="Glycos_transf_1"/>
    <property type="match status" value="1"/>
</dbReference>
<feature type="region of interest" description="Disordered" evidence="1">
    <location>
        <begin position="1"/>
        <end position="48"/>
    </location>
</feature>
<keyword evidence="3" id="KW-0808">Transferase</keyword>
<dbReference type="AlphaFoldDB" id="A0A3B0CIU0"/>
<organism evidence="3 4">
    <name type="scientific">Paenibacillus ginsengarvi</name>
    <dbReference type="NCBI Taxonomy" id="400777"/>
    <lineage>
        <taxon>Bacteria</taxon>
        <taxon>Bacillati</taxon>
        <taxon>Bacillota</taxon>
        <taxon>Bacilli</taxon>
        <taxon>Bacillales</taxon>
        <taxon>Paenibacillaceae</taxon>
        <taxon>Paenibacillus</taxon>
    </lineage>
</organism>
<accession>A0A3B0CIU0</accession>
<dbReference type="PANTHER" id="PTHR46656:SF3">
    <property type="entry name" value="PUTATIVE-RELATED"/>
    <property type="match status" value="1"/>
</dbReference>
<dbReference type="Proteomes" id="UP000282311">
    <property type="component" value="Unassembled WGS sequence"/>
</dbReference>
<dbReference type="CDD" id="cd03801">
    <property type="entry name" value="GT4_PimA-like"/>
    <property type="match status" value="1"/>
</dbReference>
<gene>
    <name evidence="3" type="ORF">D7M11_09465</name>
</gene>
<dbReference type="OrthoDB" id="440232at2"/>
<protein>
    <submittedName>
        <fullName evidence="3">Glycosyltransferase family 1 protein</fullName>
    </submittedName>
</protein>